<evidence type="ECO:0000313" key="1">
    <source>
        <dbReference type="EMBL" id="RNA20689.1"/>
    </source>
</evidence>
<evidence type="ECO:0000313" key="2">
    <source>
        <dbReference type="Proteomes" id="UP000276133"/>
    </source>
</evidence>
<organism evidence="1 2">
    <name type="scientific">Brachionus plicatilis</name>
    <name type="common">Marine rotifer</name>
    <name type="synonym">Brachionus muelleri</name>
    <dbReference type="NCBI Taxonomy" id="10195"/>
    <lineage>
        <taxon>Eukaryota</taxon>
        <taxon>Metazoa</taxon>
        <taxon>Spiralia</taxon>
        <taxon>Gnathifera</taxon>
        <taxon>Rotifera</taxon>
        <taxon>Eurotatoria</taxon>
        <taxon>Monogononta</taxon>
        <taxon>Pseudotrocha</taxon>
        <taxon>Ploima</taxon>
        <taxon>Brachionidae</taxon>
        <taxon>Brachionus</taxon>
    </lineage>
</organism>
<proteinExistence type="predicted"/>
<sequence length="63" mass="7603">MNGKYLEYGIFKRIEFKLISKDHFLLISNFVINSKRKMLDLDFTLRAHNVSLRLKLFFQHSNI</sequence>
<dbReference type="Proteomes" id="UP000276133">
    <property type="component" value="Unassembled WGS sequence"/>
</dbReference>
<accession>A0A3M7RB52</accession>
<comment type="caution">
    <text evidence="1">The sequence shown here is derived from an EMBL/GenBank/DDBJ whole genome shotgun (WGS) entry which is preliminary data.</text>
</comment>
<gene>
    <name evidence="1" type="ORF">BpHYR1_016652</name>
</gene>
<protein>
    <submittedName>
        <fullName evidence="1">Uncharacterized protein</fullName>
    </submittedName>
</protein>
<keyword evidence="2" id="KW-1185">Reference proteome</keyword>
<dbReference type="EMBL" id="REGN01003805">
    <property type="protein sequence ID" value="RNA20689.1"/>
    <property type="molecule type" value="Genomic_DNA"/>
</dbReference>
<reference evidence="1 2" key="1">
    <citation type="journal article" date="2018" name="Sci. Rep.">
        <title>Genomic signatures of local adaptation to the degree of environmental predictability in rotifers.</title>
        <authorList>
            <person name="Franch-Gras L."/>
            <person name="Hahn C."/>
            <person name="Garcia-Roger E.M."/>
            <person name="Carmona M.J."/>
            <person name="Serra M."/>
            <person name="Gomez A."/>
        </authorList>
    </citation>
    <scope>NUCLEOTIDE SEQUENCE [LARGE SCALE GENOMIC DNA]</scope>
    <source>
        <strain evidence="1">HYR1</strain>
    </source>
</reference>
<dbReference type="AlphaFoldDB" id="A0A3M7RB52"/>
<name>A0A3M7RB52_BRAPC</name>